<keyword evidence="2" id="KW-1185">Reference proteome</keyword>
<protein>
    <submittedName>
        <fullName evidence="1">Uncharacterized protein</fullName>
    </submittedName>
</protein>
<organism evidence="1 2">
    <name type="scientific">Eumeta variegata</name>
    <name type="common">Bagworm moth</name>
    <name type="synonym">Eumeta japonica</name>
    <dbReference type="NCBI Taxonomy" id="151549"/>
    <lineage>
        <taxon>Eukaryota</taxon>
        <taxon>Metazoa</taxon>
        <taxon>Ecdysozoa</taxon>
        <taxon>Arthropoda</taxon>
        <taxon>Hexapoda</taxon>
        <taxon>Insecta</taxon>
        <taxon>Pterygota</taxon>
        <taxon>Neoptera</taxon>
        <taxon>Endopterygota</taxon>
        <taxon>Lepidoptera</taxon>
        <taxon>Glossata</taxon>
        <taxon>Ditrysia</taxon>
        <taxon>Tineoidea</taxon>
        <taxon>Psychidae</taxon>
        <taxon>Oiketicinae</taxon>
        <taxon>Eumeta</taxon>
    </lineage>
</organism>
<sequence length="100" mass="11206">MVDKGRPKIPMQTVWRNIKKKGPIFMNPKPASLHEKIDGCRTFCRVVVWIARLALENITDDRCRPCRDTARRPPPPADGQDVICTAMSSEGRWACNSAGA</sequence>
<dbReference type="EMBL" id="BGZK01001590">
    <property type="protein sequence ID" value="GBP82839.1"/>
    <property type="molecule type" value="Genomic_DNA"/>
</dbReference>
<reference evidence="1 2" key="1">
    <citation type="journal article" date="2019" name="Commun. Biol.">
        <title>The bagworm genome reveals a unique fibroin gene that provides high tensile strength.</title>
        <authorList>
            <person name="Kono N."/>
            <person name="Nakamura H."/>
            <person name="Ohtoshi R."/>
            <person name="Tomita M."/>
            <person name="Numata K."/>
            <person name="Arakawa K."/>
        </authorList>
    </citation>
    <scope>NUCLEOTIDE SEQUENCE [LARGE SCALE GENOMIC DNA]</scope>
</reference>
<evidence type="ECO:0000313" key="2">
    <source>
        <dbReference type="Proteomes" id="UP000299102"/>
    </source>
</evidence>
<name>A0A4C1Z7G3_EUMVA</name>
<proteinExistence type="predicted"/>
<gene>
    <name evidence="1" type="ORF">EVAR_34502_1</name>
</gene>
<comment type="caution">
    <text evidence="1">The sequence shown here is derived from an EMBL/GenBank/DDBJ whole genome shotgun (WGS) entry which is preliminary data.</text>
</comment>
<dbReference type="Proteomes" id="UP000299102">
    <property type="component" value="Unassembled WGS sequence"/>
</dbReference>
<accession>A0A4C1Z7G3</accession>
<dbReference type="AlphaFoldDB" id="A0A4C1Z7G3"/>
<evidence type="ECO:0000313" key="1">
    <source>
        <dbReference type="EMBL" id="GBP82839.1"/>
    </source>
</evidence>